<dbReference type="VEuPathDB" id="VectorBase:AARA001435"/>
<evidence type="ECO:0000313" key="2">
    <source>
        <dbReference type="Proteomes" id="UP000075840"/>
    </source>
</evidence>
<protein>
    <submittedName>
        <fullName evidence="1">Uncharacterized protein</fullName>
    </submittedName>
</protein>
<dbReference type="Proteomes" id="UP000075840">
    <property type="component" value="Unassembled WGS sequence"/>
</dbReference>
<dbReference type="EMBL" id="APCN01002180">
    <property type="status" value="NOT_ANNOTATED_CDS"/>
    <property type="molecule type" value="Genomic_DNA"/>
</dbReference>
<evidence type="ECO:0000313" key="1">
    <source>
        <dbReference type="EnsemblMetazoa" id="AARA001435-PA"/>
    </source>
</evidence>
<sequence>MKDGENETLDAQDGMILNKSCQTVGGRAEGRVLRRGDGVRRCRPDDRTGSDLTVSAGGPGCFPGPVVVRKPLLMSSVLMMVTPLQVYPRCCCCCCCCCCYSNDCCWLGSPSGDEVLVVVDGGAAGGAIGRTGAVVRCTPSEEVKFISGPISSIGSGNTIVEFFSPAMLLRVCR</sequence>
<dbReference type="AlphaFoldDB" id="A0A182HJL3"/>
<reference evidence="1" key="1">
    <citation type="submission" date="2022-08" db="UniProtKB">
        <authorList>
            <consortium name="EnsemblMetazoa"/>
        </authorList>
    </citation>
    <scope>IDENTIFICATION</scope>
    <source>
        <strain evidence="1">Dongola</strain>
    </source>
</reference>
<accession>A0A182HJL3</accession>
<proteinExistence type="predicted"/>
<organism evidence="1 2">
    <name type="scientific">Anopheles arabiensis</name>
    <name type="common">Mosquito</name>
    <dbReference type="NCBI Taxonomy" id="7173"/>
    <lineage>
        <taxon>Eukaryota</taxon>
        <taxon>Metazoa</taxon>
        <taxon>Ecdysozoa</taxon>
        <taxon>Arthropoda</taxon>
        <taxon>Hexapoda</taxon>
        <taxon>Insecta</taxon>
        <taxon>Pterygota</taxon>
        <taxon>Neoptera</taxon>
        <taxon>Endopterygota</taxon>
        <taxon>Diptera</taxon>
        <taxon>Nematocera</taxon>
        <taxon>Culicoidea</taxon>
        <taxon>Culicidae</taxon>
        <taxon>Anophelinae</taxon>
        <taxon>Anopheles</taxon>
    </lineage>
</organism>
<name>A0A182HJL3_ANOAR</name>
<keyword evidence="2" id="KW-1185">Reference proteome</keyword>
<dbReference type="EnsemblMetazoa" id="AARA001435-RA">
    <property type="protein sequence ID" value="AARA001435-PA"/>
    <property type="gene ID" value="AARA001435"/>
</dbReference>